<protein>
    <submittedName>
        <fullName evidence="1">Uncharacterized protein</fullName>
    </submittedName>
</protein>
<accession>A0A0A9FE34</accession>
<sequence length="79" mass="9492">MSYVSCRTKKSFDARSLTERILKKLNLKNFQVQFYQVLLWNLPSLLWNLPFCFGIHFNTHIIQVQSQVFNLHLRVLRLP</sequence>
<reference evidence="1" key="1">
    <citation type="submission" date="2014-09" db="EMBL/GenBank/DDBJ databases">
        <authorList>
            <person name="Magalhaes I.L.F."/>
            <person name="Oliveira U."/>
            <person name="Santos F.R."/>
            <person name="Vidigal T.H.D.A."/>
            <person name="Brescovit A.D."/>
            <person name="Santos A.J."/>
        </authorList>
    </citation>
    <scope>NUCLEOTIDE SEQUENCE</scope>
    <source>
        <tissue evidence="1">Shoot tissue taken approximately 20 cm above the soil surface</tissue>
    </source>
</reference>
<reference evidence="1" key="2">
    <citation type="journal article" date="2015" name="Data Brief">
        <title>Shoot transcriptome of the giant reed, Arundo donax.</title>
        <authorList>
            <person name="Barrero R.A."/>
            <person name="Guerrero F.D."/>
            <person name="Moolhuijzen P."/>
            <person name="Goolsby J.A."/>
            <person name="Tidwell J."/>
            <person name="Bellgard S.E."/>
            <person name="Bellgard M.I."/>
        </authorList>
    </citation>
    <scope>NUCLEOTIDE SEQUENCE</scope>
    <source>
        <tissue evidence="1">Shoot tissue taken approximately 20 cm above the soil surface</tissue>
    </source>
</reference>
<name>A0A0A9FE34_ARUDO</name>
<dbReference type="AlphaFoldDB" id="A0A0A9FE34"/>
<organism evidence="1">
    <name type="scientific">Arundo donax</name>
    <name type="common">Giant reed</name>
    <name type="synonym">Donax arundinaceus</name>
    <dbReference type="NCBI Taxonomy" id="35708"/>
    <lineage>
        <taxon>Eukaryota</taxon>
        <taxon>Viridiplantae</taxon>
        <taxon>Streptophyta</taxon>
        <taxon>Embryophyta</taxon>
        <taxon>Tracheophyta</taxon>
        <taxon>Spermatophyta</taxon>
        <taxon>Magnoliopsida</taxon>
        <taxon>Liliopsida</taxon>
        <taxon>Poales</taxon>
        <taxon>Poaceae</taxon>
        <taxon>PACMAD clade</taxon>
        <taxon>Arundinoideae</taxon>
        <taxon>Arundineae</taxon>
        <taxon>Arundo</taxon>
    </lineage>
</organism>
<evidence type="ECO:0000313" key="1">
    <source>
        <dbReference type="EMBL" id="JAE09484.1"/>
    </source>
</evidence>
<dbReference type="EMBL" id="GBRH01188412">
    <property type="protein sequence ID" value="JAE09484.1"/>
    <property type="molecule type" value="Transcribed_RNA"/>
</dbReference>
<proteinExistence type="predicted"/>